<keyword evidence="1" id="KW-0238">DNA-binding</keyword>
<gene>
    <name evidence="1" type="ORF">J2W83_001210</name>
</gene>
<comment type="caution">
    <text evidence="1">The sequence shown here is derived from an EMBL/GenBank/DDBJ whole genome shotgun (WGS) entry which is preliminary data.</text>
</comment>
<organism evidence="1 2">
    <name type="scientific">Pseudomonas hunanensis</name>
    <dbReference type="NCBI Taxonomy" id="1247546"/>
    <lineage>
        <taxon>Bacteria</taxon>
        <taxon>Pseudomonadati</taxon>
        <taxon>Pseudomonadota</taxon>
        <taxon>Gammaproteobacteria</taxon>
        <taxon>Pseudomonadales</taxon>
        <taxon>Pseudomonadaceae</taxon>
        <taxon>Pseudomonas</taxon>
    </lineage>
</organism>
<name>A0ACC6JZS7_9PSED</name>
<reference evidence="1" key="1">
    <citation type="submission" date="2023-07" db="EMBL/GenBank/DDBJ databases">
        <title>Sorghum-associated microbial communities from plants grown in Nebraska, USA.</title>
        <authorList>
            <person name="Schachtman D."/>
        </authorList>
    </citation>
    <scope>NUCLEOTIDE SEQUENCE</scope>
    <source>
        <strain evidence="1">BE56</strain>
    </source>
</reference>
<evidence type="ECO:0000313" key="2">
    <source>
        <dbReference type="Proteomes" id="UP001259587"/>
    </source>
</evidence>
<proteinExistence type="predicted"/>
<keyword evidence="2" id="KW-1185">Reference proteome</keyword>
<dbReference type="EMBL" id="JAVDTH010000005">
    <property type="protein sequence ID" value="MDR6711616.1"/>
    <property type="molecule type" value="Genomic_DNA"/>
</dbReference>
<protein>
    <submittedName>
        <fullName evidence="1">DNA-binding MarR family transcriptional regulator</fullName>
    </submittedName>
</protein>
<dbReference type="Proteomes" id="UP001259587">
    <property type="component" value="Unassembled WGS sequence"/>
</dbReference>
<sequence>MIPKGSPPQGMTGRPMPSTRTPEPAKLSSQSQLLVDQFHLEDIISHLLRRAHFVAEELFNAEFSGESITPRQKAALIVVSQHPGLTQNALAGHLFMDRNTVAEMVKRLCANGMLIRTSAKTDQRAYQLYLGTEGAELLDRVLPRDAEVERKLLERLPEEYRPLFLKCLKMMVAPLDES</sequence>
<evidence type="ECO:0000313" key="1">
    <source>
        <dbReference type="EMBL" id="MDR6711616.1"/>
    </source>
</evidence>
<accession>A0ACC6JZS7</accession>